<dbReference type="GO" id="GO:0008234">
    <property type="term" value="F:cysteine-type peptidase activity"/>
    <property type="evidence" value="ECO:0007669"/>
    <property type="project" value="UniProtKB-KW"/>
</dbReference>
<keyword evidence="8" id="KW-1185">Reference proteome</keyword>
<dbReference type="SUPFAM" id="SSF54001">
    <property type="entry name" value="Cysteine proteinases"/>
    <property type="match status" value="1"/>
</dbReference>
<dbReference type="Gene3D" id="3.90.1720.10">
    <property type="entry name" value="endopeptidase domain like (from Nostoc punctiforme)"/>
    <property type="match status" value="1"/>
</dbReference>
<comment type="caution">
    <text evidence="7">The sequence shown here is derived from an EMBL/GenBank/DDBJ whole genome shotgun (WGS) entry which is preliminary data.</text>
</comment>
<evidence type="ECO:0000256" key="3">
    <source>
        <dbReference type="ARBA" id="ARBA00022801"/>
    </source>
</evidence>
<feature type="domain" description="NlpC/P60" evidence="6">
    <location>
        <begin position="111"/>
        <end position="258"/>
    </location>
</feature>
<dbReference type="AlphaFoldDB" id="A0A972GT96"/>
<dbReference type="InterPro" id="IPR051202">
    <property type="entry name" value="Peptidase_C40"/>
</dbReference>
<dbReference type="Proteomes" id="UP000641588">
    <property type="component" value="Unassembled WGS sequence"/>
</dbReference>
<evidence type="ECO:0000256" key="4">
    <source>
        <dbReference type="ARBA" id="ARBA00022807"/>
    </source>
</evidence>
<dbReference type="GO" id="GO:0006508">
    <property type="term" value="P:proteolysis"/>
    <property type="evidence" value="ECO:0007669"/>
    <property type="project" value="UniProtKB-KW"/>
</dbReference>
<proteinExistence type="inferred from homology"/>
<keyword evidence="3" id="KW-0378">Hydrolase</keyword>
<keyword evidence="2" id="KW-0645">Protease</keyword>
<gene>
    <name evidence="7" type="ORF">GC093_25100</name>
</gene>
<dbReference type="PROSITE" id="PS51257">
    <property type="entry name" value="PROKAR_LIPOPROTEIN"/>
    <property type="match status" value="1"/>
</dbReference>
<evidence type="ECO:0000256" key="5">
    <source>
        <dbReference type="SAM" id="SignalP"/>
    </source>
</evidence>
<dbReference type="InterPro" id="IPR038765">
    <property type="entry name" value="Papain-like_cys_pep_sf"/>
</dbReference>
<sequence length="258" mass="28782">MRKLRLTIGFLCSVALLSGCATPKPKIQQQSVQDDSQRVTEPVSDNKMSDLNVIEHDAELYVGDLGVEQMVSPSKIRTFEKTSNKKNYLLAPNGYPLEQAFPNKAISPIKDSYVENIIETAKTYLGTPYVYGADRMDPSTFDCSSFTRWVYLYSLGMDLPWDSRSQAAYVTAFSKRTYKGLKEARRGDLLFFTRFRGNKASDYAGLDASEKQITHMGIYLGGGKIIHSASKETGGVRIDNIMGKHLEYRLVMGGGVLD</sequence>
<evidence type="ECO:0000259" key="6">
    <source>
        <dbReference type="PROSITE" id="PS51935"/>
    </source>
</evidence>
<dbReference type="PANTHER" id="PTHR47053">
    <property type="entry name" value="MUREIN DD-ENDOPEPTIDASE MEPH-RELATED"/>
    <property type="match status" value="1"/>
</dbReference>
<keyword evidence="5" id="KW-0732">Signal</keyword>
<dbReference type="InterPro" id="IPR000064">
    <property type="entry name" value="NLP_P60_dom"/>
</dbReference>
<organism evidence="7 8">
    <name type="scientific">Paenibacillus foliorum</name>
    <dbReference type="NCBI Taxonomy" id="2654974"/>
    <lineage>
        <taxon>Bacteria</taxon>
        <taxon>Bacillati</taxon>
        <taxon>Bacillota</taxon>
        <taxon>Bacilli</taxon>
        <taxon>Bacillales</taxon>
        <taxon>Paenibacillaceae</taxon>
        <taxon>Paenibacillus</taxon>
    </lineage>
</organism>
<evidence type="ECO:0000313" key="8">
    <source>
        <dbReference type="Proteomes" id="UP000641588"/>
    </source>
</evidence>
<dbReference type="PROSITE" id="PS51935">
    <property type="entry name" value="NLPC_P60"/>
    <property type="match status" value="1"/>
</dbReference>
<reference evidence="7" key="1">
    <citation type="submission" date="2019-10" db="EMBL/GenBank/DDBJ databases">
        <title>Description of Paenibacillus glebae sp. nov.</title>
        <authorList>
            <person name="Carlier A."/>
            <person name="Qi S."/>
        </authorList>
    </citation>
    <scope>NUCLEOTIDE SEQUENCE</scope>
    <source>
        <strain evidence="7">LMG 31456</strain>
    </source>
</reference>
<name>A0A972GT96_9BACL</name>
<feature type="signal peptide" evidence="5">
    <location>
        <begin position="1"/>
        <end position="21"/>
    </location>
</feature>
<evidence type="ECO:0000313" key="7">
    <source>
        <dbReference type="EMBL" id="NOU96469.1"/>
    </source>
</evidence>
<dbReference type="EMBL" id="WHOD01000098">
    <property type="protein sequence ID" value="NOU96469.1"/>
    <property type="molecule type" value="Genomic_DNA"/>
</dbReference>
<evidence type="ECO:0000256" key="1">
    <source>
        <dbReference type="ARBA" id="ARBA00007074"/>
    </source>
</evidence>
<dbReference type="RefSeq" id="WP_171654708.1">
    <property type="nucleotide sequence ID" value="NZ_WHOD01000098.1"/>
</dbReference>
<comment type="similarity">
    <text evidence="1">Belongs to the peptidase C40 family.</text>
</comment>
<evidence type="ECO:0000256" key="2">
    <source>
        <dbReference type="ARBA" id="ARBA00022670"/>
    </source>
</evidence>
<protein>
    <submittedName>
        <fullName evidence="7">NlpC/P60 family protein</fullName>
    </submittedName>
</protein>
<dbReference type="Pfam" id="PF00877">
    <property type="entry name" value="NLPC_P60"/>
    <property type="match status" value="1"/>
</dbReference>
<keyword evidence="4" id="KW-0788">Thiol protease</keyword>
<dbReference type="PANTHER" id="PTHR47053:SF1">
    <property type="entry name" value="MUREIN DD-ENDOPEPTIDASE MEPH-RELATED"/>
    <property type="match status" value="1"/>
</dbReference>
<feature type="chain" id="PRO_5037398856" evidence="5">
    <location>
        <begin position="22"/>
        <end position="258"/>
    </location>
</feature>
<accession>A0A972GT96</accession>